<proteinExistence type="predicted"/>
<reference evidence="1 2" key="1">
    <citation type="submission" date="2023-03" db="EMBL/GenBank/DDBJ databases">
        <title>Genome insight into feeding habits of ladybird beetles.</title>
        <authorList>
            <person name="Li H.-S."/>
            <person name="Huang Y.-H."/>
            <person name="Pang H."/>
        </authorList>
    </citation>
    <scope>NUCLEOTIDE SEQUENCE [LARGE SCALE GENOMIC DNA]</scope>
    <source>
        <strain evidence="1">SYSU_2023b</strain>
        <tissue evidence="1">Whole body</tissue>
    </source>
</reference>
<dbReference type="EMBL" id="JARQZJ010000078">
    <property type="protein sequence ID" value="KAK9882590.1"/>
    <property type="molecule type" value="Genomic_DNA"/>
</dbReference>
<evidence type="ECO:0000313" key="1">
    <source>
        <dbReference type="EMBL" id="KAK9882590.1"/>
    </source>
</evidence>
<dbReference type="SUPFAM" id="SSF52047">
    <property type="entry name" value="RNI-like"/>
    <property type="match status" value="1"/>
</dbReference>
<accession>A0AAW1URJ4</accession>
<protein>
    <submittedName>
        <fullName evidence="1">Uncharacterized protein</fullName>
    </submittedName>
</protein>
<organism evidence="1 2">
    <name type="scientific">Henosepilachna vigintioctopunctata</name>
    <dbReference type="NCBI Taxonomy" id="420089"/>
    <lineage>
        <taxon>Eukaryota</taxon>
        <taxon>Metazoa</taxon>
        <taxon>Ecdysozoa</taxon>
        <taxon>Arthropoda</taxon>
        <taxon>Hexapoda</taxon>
        <taxon>Insecta</taxon>
        <taxon>Pterygota</taxon>
        <taxon>Neoptera</taxon>
        <taxon>Endopterygota</taxon>
        <taxon>Coleoptera</taxon>
        <taxon>Polyphaga</taxon>
        <taxon>Cucujiformia</taxon>
        <taxon>Coccinelloidea</taxon>
        <taxon>Coccinellidae</taxon>
        <taxon>Epilachninae</taxon>
        <taxon>Epilachnini</taxon>
        <taxon>Henosepilachna</taxon>
    </lineage>
</organism>
<keyword evidence="2" id="KW-1185">Reference proteome</keyword>
<comment type="caution">
    <text evidence="1">The sequence shown here is derived from an EMBL/GenBank/DDBJ whole genome shotgun (WGS) entry which is preliminary data.</text>
</comment>
<name>A0AAW1URJ4_9CUCU</name>
<gene>
    <name evidence="1" type="ORF">WA026_022218</name>
</gene>
<sequence>MNIRNVPSRNDLMSHLLSEKPERSFYSEFYRARFRFYEIFHTEGMNEEEKKLDDIIYKICTEANPKIELYGINSDLFLKILFRADFLQISDDVKNNFYKNVCIHFIFSDIISEIIKRIGDLDRILHVKVDILRTLLKMLNVQAIIDKRRLTLENTRFEKYDIILFERIDEIIISPCAYKIMCSNDAVNLHHINFILKLFKVTKLTLNGCNLNWKNEGNLLNNLSLSQLFISQCGSSVNRIILENVEALEDSLRVLDVSDCPLYNETLIAIRNFRLKKLSMRNCIKKNGYFIGDLWSESMKFGSYIEANVNMNLLWQEGTLKDTLKYLDVSSNDLIHEELDVIKELKVKELHLSKTNIKLNTQLNNGNTFKFPYSLRKLILKNVDIDFNFLSILCDFRLQRLEISYDAAKEFDDFSLLMEKPIVESLEELSLDLKNYSQLFVSFIANFKLKIFECKLGTWYYYNFDSFWNNSKRENLEVLILEDGKLSENDAKGISQLNTRILSIHPFLFDTKEHVLKILRSENLRNSVYDLRLGGAYEADNEHVNLISEFKNIEYLSLKITGTNLTQQLFKKLELLGTLKTLTLRICIGLNLSEEVASVLCNFPVKTELTILLVGVGKHWCLSFTENAFRHFLRTASVNQNAKVNVRLEFSDCTLNKKCAEVFKRFNVKSLTFSSCVFDQFLENFLKDEMLFSLEDITLKRVDIDSKQLELLANIHLTKLSILASNNFSYINLPSLLKSGPISKSLTTLRIDPTACIHYVENILKTKLSVYELFSWDLL</sequence>
<dbReference type="Proteomes" id="UP001431783">
    <property type="component" value="Unassembled WGS sequence"/>
</dbReference>
<dbReference type="AlphaFoldDB" id="A0AAW1URJ4"/>
<evidence type="ECO:0000313" key="2">
    <source>
        <dbReference type="Proteomes" id="UP001431783"/>
    </source>
</evidence>